<dbReference type="PATRIC" id="fig|1445510.3.peg.3466"/>
<protein>
    <recommendedName>
        <fullName evidence="3">DUF2589 domain-containing protein</fullName>
    </recommendedName>
</protein>
<accession>A0A0C5VLF1</accession>
<dbReference type="RefSeq" id="WP_044617805.1">
    <property type="nucleotide sequence ID" value="NZ_CP007142.1"/>
</dbReference>
<reference evidence="1 2" key="1">
    <citation type="submission" date="2014-01" db="EMBL/GenBank/DDBJ databases">
        <title>Full genme sequencing of cellulolytic bacterium Gynuella sunshinyii YC6258T gen. nov., sp. nov.</title>
        <authorList>
            <person name="Khan H."/>
            <person name="Chung E.J."/>
            <person name="Chung Y.R."/>
        </authorList>
    </citation>
    <scope>NUCLEOTIDE SEQUENCE [LARGE SCALE GENOMIC DNA]</scope>
    <source>
        <strain evidence="1 2">YC6258</strain>
    </source>
</reference>
<organism evidence="1 2">
    <name type="scientific">Gynuella sunshinyii YC6258</name>
    <dbReference type="NCBI Taxonomy" id="1445510"/>
    <lineage>
        <taxon>Bacteria</taxon>
        <taxon>Pseudomonadati</taxon>
        <taxon>Pseudomonadota</taxon>
        <taxon>Gammaproteobacteria</taxon>
        <taxon>Oceanospirillales</taxon>
        <taxon>Saccharospirillaceae</taxon>
        <taxon>Gynuella</taxon>
    </lineage>
</organism>
<proteinExistence type="predicted"/>
<dbReference type="HOGENOM" id="CLU_1545465_0_0_6"/>
<keyword evidence="2" id="KW-1185">Reference proteome</keyword>
<evidence type="ECO:0000313" key="2">
    <source>
        <dbReference type="Proteomes" id="UP000032266"/>
    </source>
</evidence>
<evidence type="ECO:0008006" key="3">
    <source>
        <dbReference type="Google" id="ProtNLM"/>
    </source>
</evidence>
<dbReference type="AlphaFoldDB" id="A0A0C5VLF1"/>
<gene>
    <name evidence="1" type="ORF">YC6258_03501</name>
</gene>
<dbReference type="Proteomes" id="UP000032266">
    <property type="component" value="Chromosome"/>
</dbReference>
<dbReference type="STRING" id="1445510.YC6258_03501"/>
<dbReference type="EMBL" id="CP007142">
    <property type="protein sequence ID" value="AJQ95537.1"/>
    <property type="molecule type" value="Genomic_DNA"/>
</dbReference>
<name>A0A0C5VLF1_9GAMM</name>
<dbReference type="InterPro" id="IPR024510">
    <property type="entry name" value="DUF2589"/>
</dbReference>
<dbReference type="KEGG" id="gsn:YC6258_03501"/>
<dbReference type="Pfam" id="PF11655">
    <property type="entry name" value="DUF2589"/>
    <property type="match status" value="1"/>
</dbReference>
<evidence type="ECO:0000313" key="1">
    <source>
        <dbReference type="EMBL" id="AJQ95537.1"/>
    </source>
</evidence>
<dbReference type="OrthoDB" id="9915154at2"/>
<sequence>MATQALNDLPLAKLISEPLHAAAQAHVELSQANLKLLGDFIKQGNQTFNFSKEASDGSKQNISVSIPTVALVDIPFFSIDQLVNEFTFEVSSIQDVSDEKTGTLSGSASSAGFLSKFVDIKLEAGYNTSHKATTSNSERGKLNITVTASKGGPSKGMQTIIDAAIDAITAKSN</sequence>